<dbReference type="EMBL" id="JAEVHI010000002">
    <property type="protein sequence ID" value="KAG5299275.1"/>
    <property type="molecule type" value="Genomic_DNA"/>
</dbReference>
<name>A0A8H7YVF3_AJECA</name>
<protein>
    <submittedName>
        <fullName evidence="1">Uncharacterized protein</fullName>
    </submittedName>
</protein>
<evidence type="ECO:0000313" key="2">
    <source>
        <dbReference type="Proteomes" id="UP000670092"/>
    </source>
</evidence>
<dbReference type="VEuPathDB" id="FungiDB:I7I52_09530"/>
<dbReference type="Proteomes" id="UP000670092">
    <property type="component" value="Unassembled WGS sequence"/>
</dbReference>
<sequence>MCEWGCKTYAACTHIPKHMNQDHIIFCTLARSDVNDLCQPATGFLRDLLLILNAQDTNIMGSCPLCAGTTLTNSSD</sequence>
<evidence type="ECO:0000313" key="1">
    <source>
        <dbReference type="EMBL" id="KAG5299275.1"/>
    </source>
</evidence>
<reference evidence="1 2" key="1">
    <citation type="submission" date="2021-01" db="EMBL/GenBank/DDBJ databases">
        <title>Chromosome-level genome assembly of a human fungal pathogen reveals clustering of transcriptionally co-regulated genes.</title>
        <authorList>
            <person name="Voorhies M."/>
            <person name="Cohen S."/>
            <person name="Shea T.P."/>
            <person name="Petrus S."/>
            <person name="Munoz J.F."/>
            <person name="Poplawski S."/>
            <person name="Goldman W.E."/>
            <person name="Michael T."/>
            <person name="Cuomo C.A."/>
            <person name="Sil A."/>
            <person name="Beyhan S."/>
        </authorList>
    </citation>
    <scope>NUCLEOTIDE SEQUENCE [LARGE SCALE GENOMIC DNA]</scope>
    <source>
        <strain evidence="1 2">G184AR</strain>
    </source>
</reference>
<accession>A0A8H7YVF3</accession>
<comment type="caution">
    <text evidence="1">The sequence shown here is derived from an EMBL/GenBank/DDBJ whole genome shotgun (WGS) entry which is preliminary data.</text>
</comment>
<gene>
    <name evidence="1" type="ORF">I7I52_09530</name>
</gene>
<organism evidence="1 2">
    <name type="scientific">Ajellomyces capsulatus</name>
    <name type="common">Darling's disease fungus</name>
    <name type="synonym">Histoplasma capsulatum</name>
    <dbReference type="NCBI Taxonomy" id="5037"/>
    <lineage>
        <taxon>Eukaryota</taxon>
        <taxon>Fungi</taxon>
        <taxon>Dikarya</taxon>
        <taxon>Ascomycota</taxon>
        <taxon>Pezizomycotina</taxon>
        <taxon>Eurotiomycetes</taxon>
        <taxon>Eurotiomycetidae</taxon>
        <taxon>Onygenales</taxon>
        <taxon>Ajellomycetaceae</taxon>
        <taxon>Histoplasma</taxon>
    </lineage>
</organism>
<proteinExistence type="predicted"/>
<dbReference type="AlphaFoldDB" id="A0A8H7YVF3"/>